<gene>
    <name evidence="2" type="ORF">GCM10011332_23970</name>
</gene>
<sequence length="122" mass="13104">MRFFILSVLMVQISVPLITSTPVNAKIDTGIGGEYTVICTANGLKLVRVSDGDEPPKADNQAEHCLSCRLALLGFSLPDAGDLIAEYVIYEGEQHIVEIDAGIIPQGRVVTDNTARAPPRLV</sequence>
<name>A0A917C2P1_9PROT</name>
<organism evidence="2 3">
    <name type="scientific">Terasakiella brassicae</name>
    <dbReference type="NCBI Taxonomy" id="1634917"/>
    <lineage>
        <taxon>Bacteria</taxon>
        <taxon>Pseudomonadati</taxon>
        <taxon>Pseudomonadota</taxon>
        <taxon>Alphaproteobacteria</taxon>
        <taxon>Rhodospirillales</taxon>
        <taxon>Terasakiellaceae</taxon>
        <taxon>Terasakiella</taxon>
    </lineage>
</organism>
<feature type="signal peptide" evidence="1">
    <location>
        <begin position="1"/>
        <end position="25"/>
    </location>
</feature>
<dbReference type="RefSeq" id="WP_188665459.1">
    <property type="nucleotide sequence ID" value="NZ_BMHV01000017.1"/>
</dbReference>
<feature type="chain" id="PRO_5037112740" description="DUF2946 domain-containing protein" evidence="1">
    <location>
        <begin position="26"/>
        <end position="122"/>
    </location>
</feature>
<accession>A0A917C2P1</accession>
<dbReference type="Proteomes" id="UP000632498">
    <property type="component" value="Unassembled WGS sequence"/>
</dbReference>
<keyword evidence="3" id="KW-1185">Reference proteome</keyword>
<evidence type="ECO:0008006" key="4">
    <source>
        <dbReference type="Google" id="ProtNLM"/>
    </source>
</evidence>
<reference evidence="2" key="1">
    <citation type="journal article" date="2014" name="Int. J. Syst. Evol. Microbiol.">
        <title>Complete genome sequence of Corynebacterium casei LMG S-19264T (=DSM 44701T), isolated from a smear-ripened cheese.</title>
        <authorList>
            <consortium name="US DOE Joint Genome Institute (JGI-PGF)"/>
            <person name="Walter F."/>
            <person name="Albersmeier A."/>
            <person name="Kalinowski J."/>
            <person name="Ruckert C."/>
        </authorList>
    </citation>
    <scope>NUCLEOTIDE SEQUENCE</scope>
    <source>
        <strain evidence="2">CGMCC 1.15254</strain>
    </source>
</reference>
<dbReference type="EMBL" id="BMHV01000017">
    <property type="protein sequence ID" value="GGF69019.1"/>
    <property type="molecule type" value="Genomic_DNA"/>
</dbReference>
<evidence type="ECO:0000256" key="1">
    <source>
        <dbReference type="SAM" id="SignalP"/>
    </source>
</evidence>
<dbReference type="AlphaFoldDB" id="A0A917C2P1"/>
<protein>
    <recommendedName>
        <fullName evidence="4">DUF2946 domain-containing protein</fullName>
    </recommendedName>
</protein>
<evidence type="ECO:0000313" key="2">
    <source>
        <dbReference type="EMBL" id="GGF69019.1"/>
    </source>
</evidence>
<evidence type="ECO:0000313" key="3">
    <source>
        <dbReference type="Proteomes" id="UP000632498"/>
    </source>
</evidence>
<reference evidence="2" key="2">
    <citation type="submission" date="2020-09" db="EMBL/GenBank/DDBJ databases">
        <authorList>
            <person name="Sun Q."/>
            <person name="Zhou Y."/>
        </authorList>
    </citation>
    <scope>NUCLEOTIDE SEQUENCE</scope>
    <source>
        <strain evidence="2">CGMCC 1.15254</strain>
    </source>
</reference>
<keyword evidence="1" id="KW-0732">Signal</keyword>
<proteinExistence type="predicted"/>
<comment type="caution">
    <text evidence="2">The sequence shown here is derived from an EMBL/GenBank/DDBJ whole genome shotgun (WGS) entry which is preliminary data.</text>
</comment>